<dbReference type="PANTHER" id="PTHR10890:SF3">
    <property type="entry name" value="CYSTEINE--TRNA LIGASE, CYTOPLASMIC"/>
    <property type="match status" value="1"/>
</dbReference>
<evidence type="ECO:0000256" key="5">
    <source>
        <dbReference type="SAM" id="MobiDB-lite"/>
    </source>
</evidence>
<feature type="domain" description="tRNA synthetases class I catalytic" evidence="6">
    <location>
        <begin position="42"/>
        <end position="332"/>
    </location>
</feature>
<dbReference type="Pfam" id="PF01406">
    <property type="entry name" value="tRNA-synt_1e"/>
    <property type="match status" value="1"/>
</dbReference>
<keyword evidence="2 7" id="KW-0436">Ligase</keyword>
<evidence type="ECO:0000259" key="6">
    <source>
        <dbReference type="Pfam" id="PF01406"/>
    </source>
</evidence>
<dbReference type="Gene3D" id="3.40.50.620">
    <property type="entry name" value="HUPs"/>
    <property type="match status" value="1"/>
</dbReference>
<dbReference type="InterPro" id="IPR014729">
    <property type="entry name" value="Rossmann-like_a/b/a_fold"/>
</dbReference>
<sequence length="391" mass="42618">MAGSVDLAGGSSYSVQESRVRASPLDVLRLAGEPLPLTIPARIYVCGITPYDVTHLGHASTFVWADVVGRVVRMTGVDTVLTRNVTDVDDVLTRTAAERGRPYDEFGLTQEYYFDRDMRALHVRAPTHAPHARHHIEHVVRLASALLAAGAAYVRDGHVFFRGADVPSSVGLARDEALALSSEHGDRPDDALRDDPFDVAVWRPAGCGDPAWPSPWGPGRPGWHAECAAMALTTLGGVVDVLAGGADLVFPHHAYQIAMARAAIGVTPFARREVRVGTVSLDGLKMAKSTGNLVLISDLLRDASGAAVRLMLLDRRWNEAWDYQPDALQEASRLLEDLYISAGSPTWTRWWPGHARRHDADTGRVEPLLDRSRRPDRRPQDAPGGRSPPPK</sequence>
<dbReference type="EMBL" id="JBHUCO010000036">
    <property type="protein sequence ID" value="MFD1521466.1"/>
    <property type="molecule type" value="Genomic_DNA"/>
</dbReference>
<organism evidence="7 8">
    <name type="scientific">Pseudonocardia yunnanensis</name>
    <dbReference type="NCBI Taxonomy" id="58107"/>
    <lineage>
        <taxon>Bacteria</taxon>
        <taxon>Bacillati</taxon>
        <taxon>Actinomycetota</taxon>
        <taxon>Actinomycetes</taxon>
        <taxon>Pseudonocardiales</taxon>
        <taxon>Pseudonocardiaceae</taxon>
        <taxon>Pseudonocardia</taxon>
    </lineage>
</organism>
<gene>
    <name evidence="7" type="ORF">ACFSJD_28475</name>
</gene>
<keyword evidence="8" id="KW-1185">Reference proteome</keyword>
<comment type="caution">
    <text evidence="7">The sequence shown here is derived from an EMBL/GenBank/DDBJ whole genome shotgun (WGS) entry which is preliminary data.</text>
</comment>
<feature type="compositionally biased region" description="Basic and acidic residues" evidence="5">
    <location>
        <begin position="358"/>
        <end position="380"/>
    </location>
</feature>
<dbReference type="RefSeq" id="WP_344722373.1">
    <property type="nucleotide sequence ID" value="NZ_BAAAUS010000012.1"/>
</dbReference>
<dbReference type="Proteomes" id="UP001597114">
    <property type="component" value="Unassembled WGS sequence"/>
</dbReference>
<keyword evidence="3" id="KW-0547">Nucleotide-binding</keyword>
<dbReference type="InterPro" id="IPR032678">
    <property type="entry name" value="tRNA-synt_1_cat_dom"/>
</dbReference>
<name>A0ABW4F1R3_9PSEU</name>
<evidence type="ECO:0000313" key="7">
    <source>
        <dbReference type="EMBL" id="MFD1521466.1"/>
    </source>
</evidence>
<dbReference type="InterPro" id="IPR024909">
    <property type="entry name" value="Cys-tRNA/MSH_ligase"/>
</dbReference>
<proteinExistence type="predicted"/>
<evidence type="ECO:0000256" key="1">
    <source>
        <dbReference type="ARBA" id="ARBA00011245"/>
    </source>
</evidence>
<reference evidence="8" key="1">
    <citation type="journal article" date="2019" name="Int. J. Syst. Evol. Microbiol.">
        <title>The Global Catalogue of Microorganisms (GCM) 10K type strain sequencing project: providing services to taxonomists for standard genome sequencing and annotation.</title>
        <authorList>
            <consortium name="The Broad Institute Genomics Platform"/>
            <consortium name="The Broad Institute Genome Sequencing Center for Infectious Disease"/>
            <person name="Wu L."/>
            <person name="Ma J."/>
        </authorList>
    </citation>
    <scope>NUCLEOTIDE SEQUENCE [LARGE SCALE GENOMIC DNA]</scope>
    <source>
        <strain evidence="8">CCM 7043</strain>
    </source>
</reference>
<evidence type="ECO:0000256" key="2">
    <source>
        <dbReference type="ARBA" id="ARBA00022598"/>
    </source>
</evidence>
<comment type="subunit">
    <text evidence="1">Monomer.</text>
</comment>
<accession>A0ABW4F1R3</accession>
<evidence type="ECO:0000313" key="8">
    <source>
        <dbReference type="Proteomes" id="UP001597114"/>
    </source>
</evidence>
<feature type="region of interest" description="Disordered" evidence="5">
    <location>
        <begin position="357"/>
        <end position="391"/>
    </location>
</feature>
<dbReference type="PANTHER" id="PTHR10890">
    <property type="entry name" value="CYSTEINYL-TRNA SYNTHETASE"/>
    <property type="match status" value="1"/>
</dbReference>
<dbReference type="GO" id="GO:0016874">
    <property type="term" value="F:ligase activity"/>
    <property type="evidence" value="ECO:0007669"/>
    <property type="project" value="UniProtKB-KW"/>
</dbReference>
<protein>
    <submittedName>
        <fullName evidence="7">Cysteine--tRNA ligase</fullName>
    </submittedName>
</protein>
<keyword evidence="4" id="KW-0067">ATP-binding</keyword>
<dbReference type="PRINTS" id="PR00983">
    <property type="entry name" value="TRNASYNTHCYS"/>
</dbReference>
<dbReference type="SUPFAM" id="SSF52374">
    <property type="entry name" value="Nucleotidylyl transferase"/>
    <property type="match status" value="1"/>
</dbReference>
<evidence type="ECO:0000256" key="3">
    <source>
        <dbReference type="ARBA" id="ARBA00022741"/>
    </source>
</evidence>
<evidence type="ECO:0000256" key="4">
    <source>
        <dbReference type="ARBA" id="ARBA00022840"/>
    </source>
</evidence>